<evidence type="ECO:0000256" key="1">
    <source>
        <dbReference type="SAM" id="SignalP"/>
    </source>
</evidence>
<reference evidence="2" key="1">
    <citation type="submission" date="2020-09" db="EMBL/GenBank/DDBJ databases">
        <title>Genome-Enabled Discovery of Anthraquinone Biosynthesis in Senna tora.</title>
        <authorList>
            <person name="Kang S.-H."/>
            <person name="Pandey R.P."/>
            <person name="Lee C.-M."/>
            <person name="Sim J.-S."/>
            <person name="Jeong J.-T."/>
            <person name="Choi B.-S."/>
            <person name="Jung M."/>
            <person name="Ginzburg D."/>
            <person name="Zhao K."/>
            <person name="Won S.Y."/>
            <person name="Oh T.-J."/>
            <person name="Yu Y."/>
            <person name="Kim N.-H."/>
            <person name="Lee O.R."/>
            <person name="Lee T.-H."/>
            <person name="Bashyal P."/>
            <person name="Kim T.-S."/>
            <person name="Lee W.-H."/>
            <person name="Kawkins C."/>
            <person name="Kim C.-K."/>
            <person name="Kim J.S."/>
            <person name="Ahn B.O."/>
            <person name="Rhee S.Y."/>
            <person name="Sohng J.K."/>
        </authorList>
    </citation>
    <scope>NUCLEOTIDE SEQUENCE</scope>
    <source>
        <tissue evidence="2">Leaf</tissue>
    </source>
</reference>
<accession>A0A834TU25</accession>
<organism evidence="2 3">
    <name type="scientific">Senna tora</name>
    <dbReference type="NCBI Taxonomy" id="362788"/>
    <lineage>
        <taxon>Eukaryota</taxon>
        <taxon>Viridiplantae</taxon>
        <taxon>Streptophyta</taxon>
        <taxon>Embryophyta</taxon>
        <taxon>Tracheophyta</taxon>
        <taxon>Spermatophyta</taxon>
        <taxon>Magnoliopsida</taxon>
        <taxon>eudicotyledons</taxon>
        <taxon>Gunneridae</taxon>
        <taxon>Pentapetalae</taxon>
        <taxon>rosids</taxon>
        <taxon>fabids</taxon>
        <taxon>Fabales</taxon>
        <taxon>Fabaceae</taxon>
        <taxon>Caesalpinioideae</taxon>
        <taxon>Cassia clade</taxon>
        <taxon>Senna</taxon>
    </lineage>
</organism>
<dbReference type="AlphaFoldDB" id="A0A834TU25"/>
<evidence type="ECO:0000313" key="3">
    <source>
        <dbReference type="Proteomes" id="UP000634136"/>
    </source>
</evidence>
<gene>
    <name evidence="2" type="ORF">G2W53_018948</name>
</gene>
<keyword evidence="3" id="KW-1185">Reference proteome</keyword>
<protein>
    <submittedName>
        <fullName evidence="2">Uncharacterized protein</fullName>
    </submittedName>
</protein>
<sequence>MPPSPRPPSLKWLPDFLWFITLLHILRIWCRNFRDAAEEYDSPESEITDSGKRIAVLTPLQTMDARTTSIYHQPPTFLLPHFFHDQQQIQIPRSTTIGIDPL</sequence>
<proteinExistence type="predicted"/>
<evidence type="ECO:0000313" key="2">
    <source>
        <dbReference type="EMBL" id="KAF7827784.1"/>
    </source>
</evidence>
<comment type="caution">
    <text evidence="2">The sequence shown here is derived from an EMBL/GenBank/DDBJ whole genome shotgun (WGS) entry which is preliminary data.</text>
</comment>
<dbReference type="EMBL" id="JAAIUW010000006">
    <property type="protein sequence ID" value="KAF7827784.1"/>
    <property type="molecule type" value="Genomic_DNA"/>
</dbReference>
<keyword evidence="1" id="KW-0732">Signal</keyword>
<feature type="chain" id="PRO_5033058946" evidence="1">
    <location>
        <begin position="31"/>
        <end position="102"/>
    </location>
</feature>
<dbReference type="Proteomes" id="UP000634136">
    <property type="component" value="Unassembled WGS sequence"/>
</dbReference>
<name>A0A834TU25_9FABA</name>
<feature type="signal peptide" evidence="1">
    <location>
        <begin position="1"/>
        <end position="30"/>
    </location>
</feature>